<dbReference type="EMBL" id="LWDE02003461">
    <property type="protein sequence ID" value="KAE8235503.1"/>
    <property type="molecule type" value="Genomic_DNA"/>
</dbReference>
<dbReference type="AlphaFoldDB" id="A0A8X7MHP6"/>
<dbReference type="InterPro" id="IPR054722">
    <property type="entry name" value="PolX-like_BBD"/>
</dbReference>
<evidence type="ECO:0000313" key="3">
    <source>
        <dbReference type="Proteomes" id="UP000077684"/>
    </source>
</evidence>
<comment type="caution">
    <text evidence="2">The sequence shown here is derived from an EMBL/GenBank/DDBJ whole genome shotgun (WGS) entry which is preliminary data.</text>
</comment>
<protein>
    <recommendedName>
        <fullName evidence="1">Retrovirus-related Pol polyprotein from transposon TNT 1-94-like beta-barrel domain-containing protein</fullName>
    </recommendedName>
</protein>
<sequence length="229" mass="25253">EHIVTDLRWFTEFEPVEESRVVTTANGDRMPVLGIGAVKVCTENGEIISIYGAAYVPGAVSNLLSVSKMVDEGLKVIFAKDTCRVTRPDRTCVATAAREEGQYKIHAREPLDLDAVLTGSTKPGTNPAAAQDTAERHRARPLLDLQEDITGAAEQREYLQGKNKEIKVNDASEPEGDAIRTSYTHHNDPLGLLRNKEEGVGISNKYLIIKDFHNRSNTAYSHTALTFVY</sequence>
<name>A0A8X7MHP6_9BASI</name>
<feature type="domain" description="Retrovirus-related Pol polyprotein from transposon TNT 1-94-like beta-barrel" evidence="1">
    <location>
        <begin position="1"/>
        <end position="73"/>
    </location>
</feature>
<gene>
    <name evidence="2" type="ORF">A4X06_0g9849</name>
</gene>
<accession>A0A8X7MHP6</accession>
<evidence type="ECO:0000259" key="1">
    <source>
        <dbReference type="Pfam" id="PF22936"/>
    </source>
</evidence>
<feature type="non-terminal residue" evidence="2">
    <location>
        <position position="1"/>
    </location>
</feature>
<dbReference type="Pfam" id="PF22936">
    <property type="entry name" value="Pol_BBD"/>
    <property type="match status" value="1"/>
</dbReference>
<evidence type="ECO:0000313" key="2">
    <source>
        <dbReference type="EMBL" id="KAE8235503.1"/>
    </source>
</evidence>
<reference evidence="2" key="1">
    <citation type="submission" date="2016-04" db="EMBL/GenBank/DDBJ databases">
        <authorList>
            <person name="Nguyen H.D."/>
            <person name="Samba Siva P."/>
            <person name="Cullis J."/>
            <person name="Levesque C.A."/>
            <person name="Hambleton S."/>
        </authorList>
    </citation>
    <scope>NUCLEOTIDE SEQUENCE</scope>
    <source>
        <strain evidence="2">DAOMC 236426</strain>
    </source>
</reference>
<organism evidence="2 3">
    <name type="scientific">Tilletia controversa</name>
    <name type="common">dwarf bunt fungus</name>
    <dbReference type="NCBI Taxonomy" id="13291"/>
    <lineage>
        <taxon>Eukaryota</taxon>
        <taxon>Fungi</taxon>
        <taxon>Dikarya</taxon>
        <taxon>Basidiomycota</taxon>
        <taxon>Ustilaginomycotina</taxon>
        <taxon>Exobasidiomycetes</taxon>
        <taxon>Tilletiales</taxon>
        <taxon>Tilletiaceae</taxon>
        <taxon>Tilletia</taxon>
    </lineage>
</organism>
<keyword evidence="3" id="KW-1185">Reference proteome</keyword>
<reference evidence="2" key="2">
    <citation type="journal article" date="2019" name="IMA Fungus">
        <title>Genome sequencing and comparison of five Tilletia species to identify candidate genes for the detection of regulated species infecting wheat.</title>
        <authorList>
            <person name="Nguyen H.D.T."/>
            <person name="Sultana T."/>
            <person name="Kesanakurti P."/>
            <person name="Hambleton S."/>
        </authorList>
    </citation>
    <scope>NUCLEOTIDE SEQUENCE</scope>
    <source>
        <strain evidence="2">DAOMC 236426</strain>
    </source>
</reference>
<dbReference type="Proteomes" id="UP000077684">
    <property type="component" value="Unassembled WGS sequence"/>
</dbReference>
<proteinExistence type="predicted"/>